<sequence>MFCTSCDARLHLADIESERRYGLGSILFIRCQNSVCSSLNDVKTGKRNNGTFDINSKLSLAMVHTGMGPVQINNLLATLNLPPVVSSTLKRREQKIDTTLETVAKKSCLEAQKEEIEKGNGKAKEKNITMMTSDVNFMPIKFRPIEDVILHFWKKSGVVSGSP</sequence>
<comment type="caution">
    <text evidence="2">The sequence shown here is derived from an EMBL/GenBank/DDBJ whole genome shotgun (WGS) entry which is preliminary data.</text>
</comment>
<dbReference type="Proteomes" id="UP000596742">
    <property type="component" value="Unassembled WGS sequence"/>
</dbReference>
<organism evidence="2 3">
    <name type="scientific">Mytilus galloprovincialis</name>
    <name type="common">Mediterranean mussel</name>
    <dbReference type="NCBI Taxonomy" id="29158"/>
    <lineage>
        <taxon>Eukaryota</taxon>
        <taxon>Metazoa</taxon>
        <taxon>Spiralia</taxon>
        <taxon>Lophotrochozoa</taxon>
        <taxon>Mollusca</taxon>
        <taxon>Bivalvia</taxon>
        <taxon>Autobranchia</taxon>
        <taxon>Pteriomorphia</taxon>
        <taxon>Mytilida</taxon>
        <taxon>Mytiloidea</taxon>
        <taxon>Mytilidae</taxon>
        <taxon>Mytilinae</taxon>
        <taxon>Mytilus</taxon>
    </lineage>
</organism>
<dbReference type="AlphaFoldDB" id="A0A8B6CBU7"/>
<name>A0A8B6CBU7_MYTGA</name>
<evidence type="ECO:0000313" key="3">
    <source>
        <dbReference type="Proteomes" id="UP000596742"/>
    </source>
</evidence>
<evidence type="ECO:0000313" key="2">
    <source>
        <dbReference type="EMBL" id="VDI02911.1"/>
    </source>
</evidence>
<protein>
    <recommendedName>
        <fullName evidence="1">Mutator-like transposase domain-containing protein</fullName>
    </recommendedName>
</protein>
<dbReference type="InterPro" id="IPR049012">
    <property type="entry name" value="Mutator_transp_dom"/>
</dbReference>
<keyword evidence="3" id="KW-1185">Reference proteome</keyword>
<feature type="domain" description="Mutator-like transposase" evidence="1">
    <location>
        <begin position="8"/>
        <end position="132"/>
    </location>
</feature>
<dbReference type="OrthoDB" id="6110046at2759"/>
<reference evidence="2" key="1">
    <citation type="submission" date="2018-11" db="EMBL/GenBank/DDBJ databases">
        <authorList>
            <person name="Alioto T."/>
            <person name="Alioto T."/>
        </authorList>
    </citation>
    <scope>NUCLEOTIDE SEQUENCE</scope>
</reference>
<proteinExistence type="predicted"/>
<accession>A0A8B6CBU7</accession>
<gene>
    <name evidence="2" type="ORF">MGAL_10B028732</name>
</gene>
<dbReference type="Pfam" id="PF20700">
    <property type="entry name" value="Mutator"/>
    <property type="match status" value="1"/>
</dbReference>
<evidence type="ECO:0000259" key="1">
    <source>
        <dbReference type="Pfam" id="PF20700"/>
    </source>
</evidence>
<dbReference type="EMBL" id="UYJE01001531">
    <property type="protein sequence ID" value="VDI02911.1"/>
    <property type="molecule type" value="Genomic_DNA"/>
</dbReference>